<dbReference type="Pfam" id="PF00083">
    <property type="entry name" value="Sugar_tr"/>
    <property type="match status" value="1"/>
</dbReference>
<dbReference type="AlphaFoldDB" id="A0A9P5ALT0"/>
<feature type="domain" description="Major facilitator superfamily (MFS) profile" evidence="7">
    <location>
        <begin position="1"/>
        <end position="187"/>
    </location>
</feature>
<evidence type="ECO:0000313" key="9">
    <source>
        <dbReference type="Proteomes" id="UP000730481"/>
    </source>
</evidence>
<feature type="transmembrane region" description="Helical" evidence="6">
    <location>
        <begin position="38"/>
        <end position="56"/>
    </location>
</feature>
<dbReference type="PROSITE" id="PS50850">
    <property type="entry name" value="MFS"/>
    <property type="match status" value="1"/>
</dbReference>
<sequence>MPAVWTLVFQQICGVDTVAFYTTIIFQVCLDMDPVKSRILAAAMSTFQLIGGGGLSSFTIDSFGRRKLMLISFGGMAVLIAVLAITTAMQSHKAALIFAVVALFLYLFIFAWGFAGLTFLHATEVAPPQYRGDYQRALHGSHLVSNFLIAQVTPVEFDALEYRYYIIFACIKTAFFPTTFFLPPRHVGYR</sequence>
<comment type="subcellular location">
    <subcellularLocation>
        <location evidence="1">Membrane</location>
        <topology evidence="1">Multi-pass membrane protein</topology>
    </subcellularLocation>
</comment>
<keyword evidence="9" id="KW-1185">Reference proteome</keyword>
<dbReference type="PANTHER" id="PTHR48022">
    <property type="entry name" value="PLASTIDIC GLUCOSE TRANSPORTER 4"/>
    <property type="match status" value="1"/>
</dbReference>
<organism evidence="8 9">
    <name type="scientific">Fusarium beomiforme</name>
    <dbReference type="NCBI Taxonomy" id="44412"/>
    <lineage>
        <taxon>Eukaryota</taxon>
        <taxon>Fungi</taxon>
        <taxon>Dikarya</taxon>
        <taxon>Ascomycota</taxon>
        <taxon>Pezizomycotina</taxon>
        <taxon>Sordariomycetes</taxon>
        <taxon>Hypocreomycetidae</taxon>
        <taxon>Hypocreales</taxon>
        <taxon>Nectriaceae</taxon>
        <taxon>Fusarium</taxon>
        <taxon>Fusarium burgessii species complex</taxon>
    </lineage>
</organism>
<dbReference type="InterPro" id="IPR005829">
    <property type="entry name" value="Sugar_transporter_CS"/>
</dbReference>
<keyword evidence="3 6" id="KW-0812">Transmembrane</keyword>
<proteinExistence type="inferred from homology"/>
<keyword evidence="8" id="KW-0762">Sugar transport</keyword>
<dbReference type="InterPro" id="IPR005828">
    <property type="entry name" value="MFS_sugar_transport-like"/>
</dbReference>
<evidence type="ECO:0000256" key="1">
    <source>
        <dbReference type="ARBA" id="ARBA00004141"/>
    </source>
</evidence>
<name>A0A9P5ALT0_9HYPO</name>
<dbReference type="Gene3D" id="1.20.1250.20">
    <property type="entry name" value="MFS general substrate transporter like domains"/>
    <property type="match status" value="1"/>
</dbReference>
<dbReference type="Proteomes" id="UP000730481">
    <property type="component" value="Unassembled WGS sequence"/>
</dbReference>
<dbReference type="InterPro" id="IPR050360">
    <property type="entry name" value="MFS_Sugar_Transporters"/>
</dbReference>
<evidence type="ECO:0000256" key="6">
    <source>
        <dbReference type="SAM" id="Phobius"/>
    </source>
</evidence>
<dbReference type="OrthoDB" id="6612291at2759"/>
<dbReference type="SUPFAM" id="SSF103473">
    <property type="entry name" value="MFS general substrate transporter"/>
    <property type="match status" value="1"/>
</dbReference>
<dbReference type="PROSITE" id="PS00216">
    <property type="entry name" value="SUGAR_TRANSPORT_1"/>
    <property type="match status" value="1"/>
</dbReference>
<keyword evidence="8" id="KW-0813">Transport</keyword>
<evidence type="ECO:0000313" key="8">
    <source>
        <dbReference type="EMBL" id="KAF4340823.1"/>
    </source>
</evidence>
<feature type="transmembrane region" description="Helical" evidence="6">
    <location>
        <begin position="68"/>
        <end position="88"/>
    </location>
</feature>
<dbReference type="GO" id="GO:0016020">
    <property type="term" value="C:membrane"/>
    <property type="evidence" value="ECO:0007669"/>
    <property type="project" value="UniProtKB-SubCell"/>
</dbReference>
<feature type="transmembrane region" description="Helical" evidence="6">
    <location>
        <begin position="6"/>
        <end position="26"/>
    </location>
</feature>
<accession>A0A9P5ALT0</accession>
<evidence type="ECO:0000256" key="4">
    <source>
        <dbReference type="ARBA" id="ARBA00022989"/>
    </source>
</evidence>
<keyword evidence="5 6" id="KW-0472">Membrane</keyword>
<evidence type="ECO:0000256" key="2">
    <source>
        <dbReference type="ARBA" id="ARBA00010992"/>
    </source>
</evidence>
<reference evidence="8" key="1">
    <citation type="journal article" date="2017" name="Mycologia">
        <title>Fusarium algeriense, sp. nov., a novel toxigenic crown rot pathogen of durum wheat from Algeria is nested in the Fusarium burgessii species complex.</title>
        <authorList>
            <person name="Laraba I."/>
            <person name="Keddad A."/>
            <person name="Boureghda H."/>
            <person name="Abdallah N."/>
            <person name="Vaughan M.M."/>
            <person name="Proctor R.H."/>
            <person name="Busman M."/>
            <person name="O'Donnell K."/>
        </authorList>
    </citation>
    <scope>NUCLEOTIDE SEQUENCE</scope>
    <source>
        <strain evidence="8">NRRL 25174</strain>
    </source>
</reference>
<reference evidence="8" key="2">
    <citation type="submission" date="2020-02" db="EMBL/GenBank/DDBJ databases">
        <title>Identification and distribution of gene clusters putatively required for synthesis of sphingolipid metabolism inhibitors in phylogenetically diverse species of the filamentous fungus Fusarium.</title>
        <authorList>
            <person name="Kim H.-S."/>
            <person name="Busman M."/>
            <person name="Brown D.W."/>
            <person name="Divon H."/>
            <person name="Uhlig S."/>
            <person name="Proctor R.H."/>
        </authorList>
    </citation>
    <scope>NUCLEOTIDE SEQUENCE</scope>
    <source>
        <strain evidence="8">NRRL 25174</strain>
    </source>
</reference>
<evidence type="ECO:0000256" key="5">
    <source>
        <dbReference type="ARBA" id="ARBA00023136"/>
    </source>
</evidence>
<gene>
    <name evidence="8" type="ORF">FBEOM_5275</name>
</gene>
<dbReference type="InterPro" id="IPR020846">
    <property type="entry name" value="MFS_dom"/>
</dbReference>
<dbReference type="EMBL" id="PVQB02000222">
    <property type="protein sequence ID" value="KAF4340823.1"/>
    <property type="molecule type" value="Genomic_DNA"/>
</dbReference>
<dbReference type="PANTHER" id="PTHR48022:SF45">
    <property type="entry name" value="MAJOR FACILITATOR SUPERFAMILY (MFS) PROFILE DOMAIN-CONTAINING PROTEIN-RELATED"/>
    <property type="match status" value="1"/>
</dbReference>
<feature type="transmembrane region" description="Helical" evidence="6">
    <location>
        <begin position="162"/>
        <end position="182"/>
    </location>
</feature>
<evidence type="ECO:0000256" key="3">
    <source>
        <dbReference type="ARBA" id="ARBA00022692"/>
    </source>
</evidence>
<comment type="similarity">
    <text evidence="2">Belongs to the major facilitator superfamily. Sugar transporter (TC 2.A.1.1) family.</text>
</comment>
<keyword evidence="4 6" id="KW-1133">Transmembrane helix</keyword>
<dbReference type="InterPro" id="IPR036259">
    <property type="entry name" value="MFS_trans_sf"/>
</dbReference>
<feature type="transmembrane region" description="Helical" evidence="6">
    <location>
        <begin position="95"/>
        <end position="115"/>
    </location>
</feature>
<protein>
    <submittedName>
        <fullName evidence="8">MFS sugar transporter</fullName>
    </submittedName>
</protein>
<dbReference type="GO" id="GO:0005351">
    <property type="term" value="F:carbohydrate:proton symporter activity"/>
    <property type="evidence" value="ECO:0007669"/>
    <property type="project" value="TreeGrafter"/>
</dbReference>
<evidence type="ECO:0000259" key="7">
    <source>
        <dbReference type="PROSITE" id="PS50850"/>
    </source>
</evidence>
<comment type="caution">
    <text evidence="8">The sequence shown here is derived from an EMBL/GenBank/DDBJ whole genome shotgun (WGS) entry which is preliminary data.</text>
</comment>